<dbReference type="InterPro" id="IPR036116">
    <property type="entry name" value="FN3_sf"/>
</dbReference>
<dbReference type="InterPro" id="IPR003961">
    <property type="entry name" value="FN3_dom"/>
</dbReference>
<dbReference type="Gene3D" id="2.160.20.10">
    <property type="entry name" value="Single-stranded right-handed beta-helix, Pectin lyase-like"/>
    <property type="match status" value="1"/>
</dbReference>
<dbReference type="InterPro" id="IPR012334">
    <property type="entry name" value="Pectin_lyas_fold"/>
</dbReference>
<feature type="domain" description="DUF5123" evidence="2">
    <location>
        <begin position="413"/>
        <end position="525"/>
    </location>
</feature>
<sequence length="527" mass="57367">MKNRIKNIGFIIGLFSLLFVACEDKIDPIVEEIQFERVFTPLELTTRIRNMTTAEISWNLREDADSYVIEISEDSLLFGSIIQTVEVAPDEVPVSIVLEGQTQYSARVKGVSDAGIADSKWAEVAFKTDAENIFAPLAGENITASSVTINWPAGESADKFVILPGNTERAITADEIAAGEATITGLNSETEYTIRMVRGTKQRGEVTFTTLVDIGDATAVYPDDDLSAMVAAAAEGDVLVLFPGEFMVHTGTLTLNKSISIRGLYPYDKPIVHIQFVLEDGVQNVEIADLEMAGSYTDPETSLATILDHAFQYNTSDVSYGSLTVTGCNIHDYNKSLFAGSSSIASTIESISLDNSVVTNILTDGADGIDFRGAYVASLSLTNSTFNNVAPGRDFIRLDDTSGTYPGRVTDVVIDHCTLYGVSNSTSRRILYVRFVDNTLTVTNTIIAETVGYYTNQSRSAQPECSRNNYFNAPGFYTDAYTSGAKIDLSTNFTTEDPGFTDDANGDFTISNQNLIDFSVGDPRWRN</sequence>
<proteinExistence type="predicted"/>
<name>A0A0L8V3M1_9BACT</name>
<dbReference type="Pfam" id="PF17161">
    <property type="entry name" value="DUF5123"/>
    <property type="match status" value="1"/>
</dbReference>
<evidence type="ECO:0008006" key="5">
    <source>
        <dbReference type="Google" id="ProtNLM"/>
    </source>
</evidence>
<gene>
    <name evidence="3" type="ORF">NC99_42250</name>
</gene>
<evidence type="ECO:0000313" key="4">
    <source>
        <dbReference type="Proteomes" id="UP000036958"/>
    </source>
</evidence>
<dbReference type="InterPro" id="IPR011050">
    <property type="entry name" value="Pectin_lyase_fold/virulence"/>
</dbReference>
<protein>
    <recommendedName>
        <fullName evidence="5">Fibronectin type-III domain-containing protein</fullName>
    </recommendedName>
</protein>
<dbReference type="STRING" id="1409788.NC99_42250"/>
<reference evidence="4" key="1">
    <citation type="submission" date="2015-07" db="EMBL/GenBank/DDBJ databases">
        <title>Genome sequencing of Sunxiuqinia dokdonensis strain SK.</title>
        <authorList>
            <person name="Ahn S."/>
            <person name="Kim B.-C."/>
        </authorList>
    </citation>
    <scope>NUCLEOTIDE SEQUENCE [LARGE SCALE GENOMIC DNA]</scope>
    <source>
        <strain evidence="4">SK</strain>
    </source>
</reference>
<dbReference type="PROSITE" id="PS51257">
    <property type="entry name" value="PROKAR_LIPOPROTEIN"/>
    <property type="match status" value="1"/>
</dbReference>
<keyword evidence="4" id="KW-1185">Reference proteome</keyword>
<accession>A0A0L8V3M1</accession>
<dbReference type="RefSeq" id="WP_162231264.1">
    <property type="nucleotide sequence ID" value="NZ_LGIA01000205.1"/>
</dbReference>
<evidence type="ECO:0000259" key="1">
    <source>
        <dbReference type="Pfam" id="PF16318"/>
    </source>
</evidence>
<dbReference type="Proteomes" id="UP000036958">
    <property type="component" value="Unassembled WGS sequence"/>
</dbReference>
<dbReference type="EMBL" id="LGIA01000205">
    <property type="protein sequence ID" value="KOH43009.1"/>
    <property type="molecule type" value="Genomic_DNA"/>
</dbReference>
<feature type="domain" description="DUF4957" evidence="1">
    <location>
        <begin position="246"/>
        <end position="386"/>
    </location>
</feature>
<comment type="caution">
    <text evidence="3">The sequence shown here is derived from an EMBL/GenBank/DDBJ whole genome shotgun (WGS) entry which is preliminary data.</text>
</comment>
<dbReference type="CDD" id="cd00063">
    <property type="entry name" value="FN3"/>
    <property type="match status" value="1"/>
</dbReference>
<dbReference type="AlphaFoldDB" id="A0A0L8V3M1"/>
<dbReference type="SUPFAM" id="SSF49265">
    <property type="entry name" value="Fibronectin type III"/>
    <property type="match status" value="1"/>
</dbReference>
<dbReference type="InterPro" id="IPR032530">
    <property type="entry name" value="DUF4957"/>
</dbReference>
<dbReference type="SUPFAM" id="SSF51126">
    <property type="entry name" value="Pectin lyase-like"/>
    <property type="match status" value="1"/>
</dbReference>
<evidence type="ECO:0000259" key="2">
    <source>
        <dbReference type="Pfam" id="PF17161"/>
    </source>
</evidence>
<dbReference type="Pfam" id="PF16318">
    <property type="entry name" value="DUF4957"/>
    <property type="match status" value="1"/>
</dbReference>
<evidence type="ECO:0000313" key="3">
    <source>
        <dbReference type="EMBL" id="KOH43009.1"/>
    </source>
</evidence>
<organism evidence="3 4">
    <name type="scientific">Sunxiuqinia dokdonensis</name>
    <dbReference type="NCBI Taxonomy" id="1409788"/>
    <lineage>
        <taxon>Bacteria</taxon>
        <taxon>Pseudomonadati</taxon>
        <taxon>Bacteroidota</taxon>
        <taxon>Bacteroidia</taxon>
        <taxon>Marinilabiliales</taxon>
        <taxon>Prolixibacteraceae</taxon>
        <taxon>Sunxiuqinia</taxon>
    </lineage>
</organism>
<dbReference type="InterPro" id="IPR033427">
    <property type="entry name" value="DUF5123"/>
</dbReference>